<keyword evidence="6" id="KW-1185">Reference proteome</keyword>
<evidence type="ECO:0000313" key="5">
    <source>
        <dbReference type="Proteomes" id="UP000525078"/>
    </source>
</evidence>
<dbReference type="Proteomes" id="UP000525078">
    <property type="component" value="Unassembled WGS sequence"/>
</dbReference>
<evidence type="ECO:0000256" key="1">
    <source>
        <dbReference type="SAM" id="MobiDB-lite"/>
    </source>
</evidence>
<dbReference type="SUPFAM" id="SSF81301">
    <property type="entry name" value="Nucleotidyltransferase"/>
    <property type="match status" value="1"/>
</dbReference>
<accession>A0A7J6EYS4</accession>
<feature type="compositionally biased region" description="Polar residues" evidence="1">
    <location>
        <begin position="421"/>
        <end position="432"/>
    </location>
</feature>
<dbReference type="InterPro" id="IPR054708">
    <property type="entry name" value="MTPAP-like_central"/>
</dbReference>
<dbReference type="Pfam" id="PF22600">
    <property type="entry name" value="MTPAP-like_central"/>
    <property type="match status" value="1"/>
</dbReference>
<evidence type="ECO:0000313" key="4">
    <source>
        <dbReference type="EMBL" id="KAF4386208.1"/>
    </source>
</evidence>
<feature type="domain" description="Poly(A) RNA polymerase mitochondrial-like central palm" evidence="2">
    <location>
        <begin position="13"/>
        <end position="148"/>
    </location>
</feature>
<sequence length="487" mass="55203">MSAKGYGVLEPTLVEILDLVKPKNDDWVARFQVIEEFRRVVDSLQSLRGATVEPFGSFVSNLFTRWGDLDISVQLANGSFISSSGKKQRQKLLGDLTKAMRQKGGWKKLQLIRNARVPILKVESNIQNISCDISIDNLQGQMKSKLLLWINEIDTRFRDMVLLVKEWAKSCNINNPKSGTFNSYSLCLLVIFHFQTCQPAIFPPLKDIYPGNITDDLQGMRINAERLVSETCTANIARFRSDSQRAVNRSSLSELFLSFLAKFSDISSRASELGISPYTGKWEHIASNTRWLPQTYALFIEDPFERPENSARAVNKSQLARISEAIQSTRNRLMSANVNKTSVLSTLVQQQTFLLLPRNQRYNAGGYQPNWQAPEHVRSPNTRRGGNHLQPTRTQTAHSYTNGRSQMAHHYPSVRPRASHPYSNVRPQTAHPSSDARPQMATSYLQVQPQYQSTMSQGYYNNSPTTGYYAPTYSNQGQQSWRPKSGR</sequence>
<feature type="region of interest" description="Disordered" evidence="1">
    <location>
        <begin position="366"/>
        <end position="440"/>
    </location>
</feature>
<dbReference type="Gene3D" id="1.10.1410.10">
    <property type="match status" value="1"/>
</dbReference>
<protein>
    <recommendedName>
        <fullName evidence="2">Poly(A) RNA polymerase mitochondrial-like central palm domain-containing protein</fullName>
    </recommendedName>
</protein>
<gene>
    <name evidence="4" type="ORF">F8388_016460</name>
    <name evidence="3" type="ORF">G4B88_016202</name>
</gene>
<evidence type="ECO:0000313" key="6">
    <source>
        <dbReference type="Proteomes" id="UP000583929"/>
    </source>
</evidence>
<dbReference type="CDD" id="cd05402">
    <property type="entry name" value="NT_PAP_TUTase"/>
    <property type="match status" value="1"/>
</dbReference>
<evidence type="ECO:0000313" key="3">
    <source>
        <dbReference type="EMBL" id="KAF4363498.1"/>
    </source>
</evidence>
<dbReference type="AlphaFoldDB" id="A0A7J6EYS4"/>
<dbReference type="Gene3D" id="3.30.460.10">
    <property type="entry name" value="Beta Polymerase, domain 2"/>
    <property type="match status" value="1"/>
</dbReference>
<dbReference type="Proteomes" id="UP000583929">
    <property type="component" value="Unassembled WGS sequence"/>
</dbReference>
<organism evidence="3 6">
    <name type="scientific">Cannabis sativa</name>
    <name type="common">Hemp</name>
    <name type="synonym">Marijuana</name>
    <dbReference type="NCBI Taxonomy" id="3483"/>
    <lineage>
        <taxon>Eukaryota</taxon>
        <taxon>Viridiplantae</taxon>
        <taxon>Streptophyta</taxon>
        <taxon>Embryophyta</taxon>
        <taxon>Tracheophyta</taxon>
        <taxon>Spermatophyta</taxon>
        <taxon>Magnoliopsida</taxon>
        <taxon>eudicotyledons</taxon>
        <taxon>Gunneridae</taxon>
        <taxon>Pentapetalae</taxon>
        <taxon>rosids</taxon>
        <taxon>fabids</taxon>
        <taxon>Rosales</taxon>
        <taxon>Cannabaceae</taxon>
        <taxon>Cannabis</taxon>
    </lineage>
</organism>
<dbReference type="GO" id="GO:0031123">
    <property type="term" value="P:RNA 3'-end processing"/>
    <property type="evidence" value="ECO:0007669"/>
    <property type="project" value="TreeGrafter"/>
</dbReference>
<dbReference type="PANTHER" id="PTHR12271">
    <property type="entry name" value="POLY A POLYMERASE CID PAP -RELATED"/>
    <property type="match status" value="1"/>
</dbReference>
<dbReference type="PANTHER" id="PTHR12271:SF123">
    <property type="entry name" value="PROTEIN HESO1"/>
    <property type="match status" value="1"/>
</dbReference>
<feature type="compositionally biased region" description="Polar residues" evidence="1">
    <location>
        <begin position="379"/>
        <end position="405"/>
    </location>
</feature>
<evidence type="ECO:0000259" key="2">
    <source>
        <dbReference type="Pfam" id="PF22600"/>
    </source>
</evidence>
<comment type="caution">
    <text evidence="3">The sequence shown here is derived from an EMBL/GenBank/DDBJ whole genome shotgun (WGS) entry which is preliminary data.</text>
</comment>
<dbReference type="SUPFAM" id="SSF81631">
    <property type="entry name" value="PAP/OAS1 substrate-binding domain"/>
    <property type="match status" value="1"/>
</dbReference>
<reference evidence="5 6" key="1">
    <citation type="journal article" date="2020" name="bioRxiv">
        <title>Sequence and annotation of 42 cannabis genomes reveals extensive copy number variation in cannabinoid synthesis and pathogen resistance genes.</title>
        <authorList>
            <person name="Mckernan K.J."/>
            <person name="Helbert Y."/>
            <person name="Kane L.T."/>
            <person name="Ebling H."/>
            <person name="Zhang L."/>
            <person name="Liu B."/>
            <person name="Eaton Z."/>
            <person name="Mclaughlin S."/>
            <person name="Kingan S."/>
            <person name="Baybayan P."/>
            <person name="Concepcion G."/>
            <person name="Jordan M."/>
            <person name="Riva A."/>
            <person name="Barbazuk W."/>
            <person name="Harkins T."/>
        </authorList>
    </citation>
    <scope>NUCLEOTIDE SEQUENCE [LARGE SCALE GENOMIC DNA]</scope>
    <source>
        <strain evidence="5 6">cv. Jamaican Lion 4</strain>
        <strain evidence="3">Father</strain>
        <strain evidence="4">Mother</strain>
        <tissue evidence="3">Leaf</tissue>
    </source>
</reference>
<dbReference type="EMBL" id="JAATIP010000043">
    <property type="protein sequence ID" value="KAF4386208.1"/>
    <property type="molecule type" value="Genomic_DNA"/>
</dbReference>
<name>A0A7J6EYS4_CANSA</name>
<dbReference type="InterPro" id="IPR043519">
    <property type="entry name" value="NT_sf"/>
</dbReference>
<dbReference type="GO" id="GO:0050265">
    <property type="term" value="F:RNA uridylyltransferase activity"/>
    <property type="evidence" value="ECO:0007669"/>
    <property type="project" value="TreeGrafter"/>
</dbReference>
<feature type="region of interest" description="Disordered" evidence="1">
    <location>
        <begin position="466"/>
        <end position="487"/>
    </location>
</feature>
<dbReference type="EMBL" id="JAATIQ010000296">
    <property type="protein sequence ID" value="KAF4363498.1"/>
    <property type="molecule type" value="Genomic_DNA"/>
</dbReference>
<proteinExistence type="predicted"/>